<evidence type="ECO:0000313" key="1">
    <source>
        <dbReference type="EMBL" id="CDS13150.1"/>
    </source>
</evidence>
<gene>
    <name evidence="1" type="ORF">LRAMOSA05328</name>
</gene>
<name>A0A077X0N9_9FUNG</name>
<proteinExistence type="predicted"/>
<accession>A0A077X0N9</accession>
<reference evidence="1" key="1">
    <citation type="journal article" date="2014" name="Genome Announc.">
        <title>De novo whole-genome sequence and genome annotation of Lichtheimia ramosa.</title>
        <authorList>
            <person name="Linde J."/>
            <person name="Schwartze V."/>
            <person name="Binder U."/>
            <person name="Lass-Florl C."/>
            <person name="Voigt K."/>
            <person name="Horn F."/>
        </authorList>
    </citation>
    <scope>NUCLEOTIDE SEQUENCE</scope>
    <source>
        <strain evidence="1">JMRC FSU:6197</strain>
    </source>
</reference>
<sequence>MGKSSFVLINVTQRANIKATSILDNLDISNRDQQFFDMANSDPLKWSQVAAKGAGMRVISPTRIFDSNARLSSQILFEDPEFQNQQLARKAASIVRQALTPQSVLFSFPPTLFAHRTEAYKSIEDNIGPLAAVRPLSLYSIQSRGDLLIEAKFASHAHATKAIQKNPQTIGIHPQETWQTCYSLALETHCSASHQQIIIVCP</sequence>
<organism evidence="1">
    <name type="scientific">Lichtheimia ramosa</name>
    <dbReference type="NCBI Taxonomy" id="688394"/>
    <lineage>
        <taxon>Eukaryota</taxon>
        <taxon>Fungi</taxon>
        <taxon>Fungi incertae sedis</taxon>
        <taxon>Mucoromycota</taxon>
        <taxon>Mucoromycotina</taxon>
        <taxon>Mucoromycetes</taxon>
        <taxon>Mucorales</taxon>
        <taxon>Lichtheimiaceae</taxon>
        <taxon>Lichtheimia</taxon>
    </lineage>
</organism>
<protein>
    <submittedName>
        <fullName evidence="1">Uncharacterized protein</fullName>
    </submittedName>
</protein>
<dbReference type="AlphaFoldDB" id="A0A077X0N9"/>
<dbReference type="EMBL" id="LK023379">
    <property type="protein sequence ID" value="CDS13150.1"/>
    <property type="molecule type" value="Genomic_DNA"/>
</dbReference>
<dbReference type="OrthoDB" id="2287166at2759"/>